<dbReference type="Pfam" id="PF02790">
    <property type="entry name" value="COX2_TM"/>
    <property type="match status" value="1"/>
</dbReference>
<feature type="transmembrane region" description="Helical" evidence="26">
    <location>
        <begin position="376"/>
        <end position="399"/>
    </location>
</feature>
<dbReference type="InterPro" id="IPR008972">
    <property type="entry name" value="Cupredoxin"/>
</dbReference>
<evidence type="ECO:0000259" key="30">
    <source>
        <dbReference type="PROSITE" id="PS51007"/>
    </source>
</evidence>
<evidence type="ECO:0000256" key="24">
    <source>
        <dbReference type="PROSITE-ProRule" id="PRU00433"/>
    </source>
</evidence>
<keyword evidence="16" id="KW-0249">Electron transport</keyword>
<gene>
    <name evidence="31" type="ORF">CHS0354_023983</name>
</gene>
<dbReference type="InterPro" id="IPR011759">
    <property type="entry name" value="Cyt_c_oxidase_su2_TM_dom"/>
</dbReference>
<keyword evidence="10" id="KW-0813">Transport</keyword>
<evidence type="ECO:0000256" key="21">
    <source>
        <dbReference type="ARBA" id="ARBA00031389"/>
    </source>
</evidence>
<evidence type="ECO:0000259" key="28">
    <source>
        <dbReference type="PROSITE" id="PS50857"/>
    </source>
</evidence>
<keyword evidence="14" id="KW-0460">Magnesium</keyword>
<feature type="domain" description="Cytochrome c" evidence="30">
    <location>
        <begin position="214"/>
        <end position="301"/>
    </location>
</feature>
<evidence type="ECO:0000313" key="32">
    <source>
        <dbReference type="Proteomes" id="UP001195483"/>
    </source>
</evidence>
<comment type="cofactor">
    <cofactor evidence="2">
        <name>heme</name>
        <dbReference type="ChEBI" id="CHEBI:30413"/>
    </cofactor>
</comment>
<dbReference type="InterPro" id="IPR014222">
    <property type="entry name" value="Cyt_c_oxidase_su2"/>
</dbReference>
<feature type="transmembrane region" description="Helical" evidence="26">
    <location>
        <begin position="552"/>
        <end position="574"/>
    </location>
</feature>
<comment type="caution">
    <text evidence="31">The sequence shown here is derived from an EMBL/GenBank/DDBJ whole genome shotgun (WGS) entry which is preliminary data.</text>
</comment>
<dbReference type="InterPro" id="IPR036257">
    <property type="entry name" value="Cyt_c_oxidase_su2_TM_sf"/>
</dbReference>
<evidence type="ECO:0000256" key="7">
    <source>
        <dbReference type="ARBA" id="ARBA00012949"/>
    </source>
</evidence>
<keyword evidence="24" id="KW-0349">Heme</keyword>
<comment type="subcellular location">
    <subcellularLocation>
        <location evidence="3">Membrane</location>
        <topology evidence="3">Multi-pass membrane protein</topology>
    </subcellularLocation>
</comment>
<evidence type="ECO:0000256" key="10">
    <source>
        <dbReference type="ARBA" id="ARBA00022448"/>
    </source>
</evidence>
<evidence type="ECO:0000256" key="9">
    <source>
        <dbReference type="ARBA" id="ARBA00015947"/>
    </source>
</evidence>
<dbReference type="PROSITE" id="PS00077">
    <property type="entry name" value="COX1_CUB"/>
    <property type="match status" value="1"/>
</dbReference>
<dbReference type="InterPro" id="IPR023615">
    <property type="entry name" value="Cyt_c_Oxase_su1_BS"/>
</dbReference>
<comment type="catalytic activity">
    <reaction evidence="23">
        <text>4 Fe(II)-[cytochrome c] + O2 + 8 H(+)(in) = 4 Fe(III)-[cytochrome c] + 2 H2O + 4 H(+)(out)</text>
        <dbReference type="Rhea" id="RHEA:11436"/>
        <dbReference type="Rhea" id="RHEA-COMP:10350"/>
        <dbReference type="Rhea" id="RHEA-COMP:14399"/>
        <dbReference type="ChEBI" id="CHEBI:15377"/>
        <dbReference type="ChEBI" id="CHEBI:15378"/>
        <dbReference type="ChEBI" id="CHEBI:15379"/>
        <dbReference type="ChEBI" id="CHEBI:29033"/>
        <dbReference type="ChEBI" id="CHEBI:29034"/>
        <dbReference type="EC" id="7.1.1.9"/>
    </reaction>
    <physiologicalReaction direction="left-to-right" evidence="23">
        <dbReference type="Rhea" id="RHEA:11437"/>
    </physiologicalReaction>
</comment>
<feature type="transmembrane region" description="Helical" evidence="26">
    <location>
        <begin position="514"/>
        <end position="540"/>
    </location>
</feature>
<evidence type="ECO:0000256" key="16">
    <source>
        <dbReference type="ARBA" id="ARBA00022982"/>
    </source>
</evidence>
<feature type="transmembrane region" description="Helical" evidence="26">
    <location>
        <begin position="294"/>
        <end position="316"/>
    </location>
</feature>
<feature type="transmembrane region" description="Helical" evidence="26">
    <location>
        <begin position="483"/>
        <end position="502"/>
    </location>
</feature>
<keyword evidence="20 26" id="KW-0472">Membrane</keyword>
<dbReference type="CDD" id="cd13915">
    <property type="entry name" value="CuRO_HCO_II_like_2"/>
    <property type="match status" value="1"/>
</dbReference>
<dbReference type="GO" id="GO:0004129">
    <property type="term" value="F:cytochrome-c oxidase activity"/>
    <property type="evidence" value="ECO:0007669"/>
    <property type="project" value="UniProtKB-EC"/>
</dbReference>
<dbReference type="GO" id="GO:0005507">
    <property type="term" value="F:copper ion binding"/>
    <property type="evidence" value="ECO:0007669"/>
    <property type="project" value="InterPro"/>
</dbReference>
<feature type="region of interest" description="Disordered" evidence="25">
    <location>
        <begin position="673"/>
        <end position="710"/>
    </location>
</feature>
<evidence type="ECO:0000256" key="6">
    <source>
        <dbReference type="ARBA" id="ARBA00009578"/>
    </source>
</evidence>
<keyword evidence="19" id="KW-0186">Copper</keyword>
<dbReference type="GO" id="GO:0016020">
    <property type="term" value="C:membrane"/>
    <property type="evidence" value="ECO:0007669"/>
    <property type="project" value="UniProtKB-SubCell"/>
</dbReference>
<evidence type="ECO:0000256" key="3">
    <source>
        <dbReference type="ARBA" id="ARBA00004141"/>
    </source>
</evidence>
<evidence type="ECO:0000256" key="14">
    <source>
        <dbReference type="ARBA" id="ARBA00022842"/>
    </source>
</evidence>
<dbReference type="InterPro" id="IPR023616">
    <property type="entry name" value="Cyt_c_oxase-like_su1_dom"/>
</dbReference>
<evidence type="ECO:0000256" key="18">
    <source>
        <dbReference type="ARBA" id="ARBA00023004"/>
    </source>
</evidence>
<evidence type="ECO:0000256" key="8">
    <source>
        <dbReference type="ARBA" id="ARBA00015946"/>
    </source>
</evidence>
<dbReference type="PROSITE" id="PS50999">
    <property type="entry name" value="COX2_TM"/>
    <property type="match status" value="1"/>
</dbReference>
<name>A0AAE0VMM6_9BIVA</name>
<dbReference type="GO" id="GO:0009060">
    <property type="term" value="P:aerobic respiration"/>
    <property type="evidence" value="ECO:0007669"/>
    <property type="project" value="InterPro"/>
</dbReference>
<keyword evidence="13 24" id="KW-0479">Metal-binding</keyword>
<evidence type="ECO:0000256" key="23">
    <source>
        <dbReference type="ARBA" id="ARBA00049512"/>
    </source>
</evidence>
<feature type="domain" description="Cytochrome oxidase subunit II copper A binding" evidence="28">
    <location>
        <begin position="95"/>
        <end position="206"/>
    </location>
</feature>
<evidence type="ECO:0000256" key="1">
    <source>
        <dbReference type="ARBA" id="ARBA00001935"/>
    </source>
</evidence>
<comment type="pathway">
    <text evidence="4">Energy metabolism; oxidative phosphorylation.</text>
</comment>
<proteinExistence type="inferred from homology"/>
<evidence type="ECO:0000313" key="31">
    <source>
        <dbReference type="EMBL" id="KAK3582437.1"/>
    </source>
</evidence>
<reference evidence="31" key="2">
    <citation type="journal article" date="2021" name="Genome Biol. Evol.">
        <title>Developing a high-quality reference genome for a parasitic bivalve with doubly uniparental inheritance (Bivalvia: Unionida).</title>
        <authorList>
            <person name="Smith C.H."/>
        </authorList>
    </citation>
    <scope>NUCLEOTIDE SEQUENCE</scope>
    <source>
        <strain evidence="31">CHS0354</strain>
        <tissue evidence="31">Mantle</tissue>
    </source>
</reference>
<keyword evidence="15" id="KW-1278">Translocase</keyword>
<evidence type="ECO:0000259" key="27">
    <source>
        <dbReference type="PROSITE" id="PS50855"/>
    </source>
</evidence>
<evidence type="ECO:0000259" key="29">
    <source>
        <dbReference type="PROSITE" id="PS50999"/>
    </source>
</evidence>
<keyword evidence="12 26" id="KW-0812">Transmembrane</keyword>
<dbReference type="InterPro" id="IPR036927">
    <property type="entry name" value="Cyt_c_oxase-like_su1_sf"/>
</dbReference>
<comment type="cofactor">
    <cofactor evidence="1">
        <name>Cu cation</name>
        <dbReference type="ChEBI" id="CHEBI:23378"/>
    </cofactor>
</comment>
<dbReference type="SUPFAM" id="SSF81464">
    <property type="entry name" value="Cytochrome c oxidase subunit II-like, transmembrane region"/>
    <property type="match status" value="1"/>
</dbReference>
<evidence type="ECO:0000256" key="17">
    <source>
        <dbReference type="ARBA" id="ARBA00022989"/>
    </source>
</evidence>
<feature type="transmembrane region" description="Helical" evidence="26">
    <location>
        <begin position="64"/>
        <end position="84"/>
    </location>
</feature>
<keyword evidence="11" id="KW-0679">Respiratory chain</keyword>
<organism evidence="31 32">
    <name type="scientific">Potamilus streckersoni</name>
    <dbReference type="NCBI Taxonomy" id="2493646"/>
    <lineage>
        <taxon>Eukaryota</taxon>
        <taxon>Metazoa</taxon>
        <taxon>Spiralia</taxon>
        <taxon>Lophotrochozoa</taxon>
        <taxon>Mollusca</taxon>
        <taxon>Bivalvia</taxon>
        <taxon>Autobranchia</taxon>
        <taxon>Heteroconchia</taxon>
        <taxon>Palaeoheterodonta</taxon>
        <taxon>Unionida</taxon>
        <taxon>Unionoidea</taxon>
        <taxon>Unionidae</taxon>
        <taxon>Ambleminae</taxon>
        <taxon>Lampsilini</taxon>
        <taxon>Potamilus</taxon>
    </lineage>
</organism>
<dbReference type="CDD" id="cd00919">
    <property type="entry name" value="Heme_Cu_Oxidase_I"/>
    <property type="match status" value="1"/>
</dbReference>
<dbReference type="PANTHER" id="PTHR10422">
    <property type="entry name" value="CYTOCHROME C OXIDASE SUBUNIT 1"/>
    <property type="match status" value="1"/>
</dbReference>
<evidence type="ECO:0000256" key="15">
    <source>
        <dbReference type="ARBA" id="ARBA00022967"/>
    </source>
</evidence>
<dbReference type="Gene3D" id="2.60.40.420">
    <property type="entry name" value="Cupredoxins - blue copper proteins"/>
    <property type="match status" value="1"/>
</dbReference>
<dbReference type="PROSITE" id="PS50855">
    <property type="entry name" value="COX1"/>
    <property type="match status" value="1"/>
</dbReference>
<dbReference type="Gene3D" id="1.20.210.10">
    <property type="entry name" value="Cytochrome c oxidase-like, subunit I domain"/>
    <property type="match status" value="1"/>
</dbReference>
<comment type="similarity">
    <text evidence="6">Belongs to the heme-copper respiratory oxidase family.</text>
</comment>
<dbReference type="PANTHER" id="PTHR10422:SF18">
    <property type="entry name" value="CYTOCHROME C OXIDASE SUBUNIT 1"/>
    <property type="match status" value="1"/>
</dbReference>
<evidence type="ECO:0000256" key="26">
    <source>
        <dbReference type="SAM" id="Phobius"/>
    </source>
</evidence>
<dbReference type="InterPro" id="IPR009056">
    <property type="entry name" value="Cyt_c-like_dom"/>
</dbReference>
<feature type="transmembrane region" description="Helical" evidence="26">
    <location>
        <begin position="594"/>
        <end position="617"/>
    </location>
</feature>
<reference evidence="31" key="1">
    <citation type="journal article" date="2021" name="Genome Biol. Evol.">
        <title>A High-Quality Reference Genome for a Parasitic Bivalve with Doubly Uniparental Inheritance (Bivalvia: Unionida).</title>
        <authorList>
            <person name="Smith C.H."/>
        </authorList>
    </citation>
    <scope>NUCLEOTIDE SEQUENCE</scope>
    <source>
        <strain evidence="31">CHS0354</strain>
    </source>
</reference>
<dbReference type="PROSITE" id="PS00078">
    <property type="entry name" value="COX2"/>
    <property type="match status" value="1"/>
</dbReference>
<dbReference type="Pfam" id="PF00115">
    <property type="entry name" value="COX1"/>
    <property type="match status" value="1"/>
</dbReference>
<feature type="transmembrane region" description="Helical" evidence="26">
    <location>
        <begin position="328"/>
        <end position="356"/>
    </location>
</feature>
<dbReference type="InterPro" id="IPR002429">
    <property type="entry name" value="CcO_II-like_C"/>
</dbReference>
<evidence type="ECO:0000256" key="2">
    <source>
        <dbReference type="ARBA" id="ARBA00001971"/>
    </source>
</evidence>
<dbReference type="InterPro" id="IPR001505">
    <property type="entry name" value="Copper_CuA"/>
</dbReference>
<feature type="transmembrane region" description="Helical" evidence="26">
    <location>
        <begin position="444"/>
        <end position="462"/>
    </location>
</feature>
<dbReference type="PROSITE" id="PS50857">
    <property type="entry name" value="COX2_CUA"/>
    <property type="match status" value="1"/>
</dbReference>
<dbReference type="Proteomes" id="UP001195483">
    <property type="component" value="Unassembled WGS sequence"/>
</dbReference>
<dbReference type="GO" id="GO:0015990">
    <property type="term" value="P:electron transport coupled proton transport"/>
    <property type="evidence" value="ECO:0007669"/>
    <property type="project" value="TreeGrafter"/>
</dbReference>
<dbReference type="InterPro" id="IPR000883">
    <property type="entry name" value="Cyt_C_Oxase_1"/>
</dbReference>
<accession>A0AAE0VMM6</accession>
<sequence>METYELPQASRIAEDVDAAFMFITIVSTIIFIGTTVISVYFAWKYRQQNNKAKFTTSLDGNPTLEIVWTAIPVILLVIVFFWGFRSFLDGKITPPNAMEIKVTGKKWFWTFDYPNGANSVNELIIPEGQPIKALLSSTDVIHSFYIPAFRTKMDAIPNRYTILNFTPTMKGTFDVFCAEYCGTSHSEMLGKVKVVSNSEYAAWVESANEGGNLPPAELGEKLYKEKACVTCHSIDGTTSTGPSWKGLFGSQRQFLDGSNAVADEDYLKTSIVNPNEKVLSGFQSVMPSYSATTAAFILGFSSIFTGLNFIVTIHKLRAPGMTWFKMPLFIWGMYATAIIQVLATPVIGITLFLLIIERILGIGIFDPAMGGDPVLYQHFFWFYSHPAVYIMILPGMAITSDLIGTFSQKRIFGYKMIAFSSIGLAFVSFLVWGHHMFTSGQSELASLIFSALTFLVGIPSGIKVFNWVATMYKGNVRMDSPMLYAHMFLSLFTIGGLTGIYLPVLSVDIHLHDTYFIVAHFHYVMMGSTMIAFFGGIHYWWSKMFGRMYNEFLAKISAVLIFVGFNVTFFPQFIMGMHGMPRRYYTYLEQYQSMHVLSTIGSWILLVGFLLMAGYLIHSLIKGSPAPPNPWRGLTLEWTTQSPILHENFLKQPEALWGPYDYDRVMMDEFGNATFNPNPEPRHDEVKTKKDTSKTYRQRLIEENEKNTSE</sequence>
<feature type="transmembrane region" description="Helical" evidence="26">
    <location>
        <begin position="20"/>
        <end position="43"/>
    </location>
</feature>
<evidence type="ECO:0000256" key="19">
    <source>
        <dbReference type="ARBA" id="ARBA00023008"/>
    </source>
</evidence>
<evidence type="ECO:0000256" key="13">
    <source>
        <dbReference type="ARBA" id="ARBA00022723"/>
    </source>
</evidence>
<dbReference type="Pfam" id="PF00116">
    <property type="entry name" value="COX2"/>
    <property type="match status" value="1"/>
</dbReference>
<dbReference type="EMBL" id="JAEAOA010001427">
    <property type="protein sequence ID" value="KAK3582437.1"/>
    <property type="molecule type" value="Genomic_DNA"/>
</dbReference>
<feature type="transmembrane region" description="Helical" evidence="26">
    <location>
        <begin position="411"/>
        <end position="432"/>
    </location>
</feature>
<evidence type="ECO:0000256" key="25">
    <source>
        <dbReference type="SAM" id="MobiDB-lite"/>
    </source>
</evidence>
<dbReference type="NCBIfam" id="TIGR02866">
    <property type="entry name" value="CoxB"/>
    <property type="match status" value="1"/>
</dbReference>
<dbReference type="AlphaFoldDB" id="A0AAE0VMM6"/>
<comment type="similarity">
    <text evidence="5">Belongs to the cytochrome c oxidase subunit 2 family.</text>
</comment>
<dbReference type="GO" id="GO:0020037">
    <property type="term" value="F:heme binding"/>
    <property type="evidence" value="ECO:0007669"/>
    <property type="project" value="InterPro"/>
</dbReference>
<feature type="domain" description="Cytochrome oxidase subunit I profile" evidence="27">
    <location>
        <begin position="297"/>
        <end position="656"/>
    </location>
</feature>
<feature type="compositionally biased region" description="Basic and acidic residues" evidence="25">
    <location>
        <begin position="680"/>
        <end position="710"/>
    </location>
</feature>
<dbReference type="SUPFAM" id="SSF49503">
    <property type="entry name" value="Cupredoxins"/>
    <property type="match status" value="1"/>
</dbReference>
<keyword evidence="32" id="KW-1185">Reference proteome</keyword>
<reference evidence="31" key="3">
    <citation type="submission" date="2023-05" db="EMBL/GenBank/DDBJ databases">
        <authorList>
            <person name="Smith C.H."/>
        </authorList>
    </citation>
    <scope>NUCLEOTIDE SEQUENCE</scope>
    <source>
        <strain evidence="31">CHS0354</strain>
        <tissue evidence="31">Mantle</tissue>
    </source>
</reference>
<dbReference type="GO" id="GO:0022904">
    <property type="term" value="P:respiratory electron transport chain"/>
    <property type="evidence" value="ECO:0007669"/>
    <property type="project" value="TreeGrafter"/>
</dbReference>
<dbReference type="PRINTS" id="PR01165">
    <property type="entry name" value="CYCOXIDASEI"/>
</dbReference>
<evidence type="ECO:0000256" key="20">
    <source>
        <dbReference type="ARBA" id="ARBA00023136"/>
    </source>
</evidence>
<dbReference type="Pfam" id="PF00034">
    <property type="entry name" value="Cytochrom_C"/>
    <property type="match status" value="1"/>
</dbReference>
<dbReference type="PROSITE" id="PS51007">
    <property type="entry name" value="CYTC"/>
    <property type="match status" value="1"/>
</dbReference>
<keyword evidence="17 26" id="KW-1133">Transmembrane helix</keyword>
<dbReference type="EC" id="7.1.1.9" evidence="7"/>
<evidence type="ECO:0000256" key="11">
    <source>
        <dbReference type="ARBA" id="ARBA00022660"/>
    </source>
</evidence>
<protein>
    <recommendedName>
        <fullName evidence="9">Cytochrome c oxidase subunit 1</fullName>
        <ecNumber evidence="7">7.1.1.9</ecNumber>
    </recommendedName>
    <alternativeName>
        <fullName evidence="22">Cytochrome c oxidase polypeptide I</fullName>
    </alternativeName>
    <alternativeName>
        <fullName evidence="21">Cytochrome c oxidase polypeptide II</fullName>
    </alternativeName>
    <alternativeName>
        <fullName evidence="8">Cytochrome c oxidase subunit 2</fullName>
    </alternativeName>
</protein>
<evidence type="ECO:0000256" key="4">
    <source>
        <dbReference type="ARBA" id="ARBA00004673"/>
    </source>
</evidence>
<evidence type="ECO:0000256" key="12">
    <source>
        <dbReference type="ARBA" id="ARBA00022692"/>
    </source>
</evidence>
<dbReference type="GO" id="GO:0016491">
    <property type="term" value="F:oxidoreductase activity"/>
    <property type="evidence" value="ECO:0007669"/>
    <property type="project" value="InterPro"/>
</dbReference>
<dbReference type="Gene3D" id="1.10.287.90">
    <property type="match status" value="1"/>
</dbReference>
<evidence type="ECO:0000256" key="5">
    <source>
        <dbReference type="ARBA" id="ARBA00007866"/>
    </source>
</evidence>
<keyword evidence="18 24" id="KW-0408">Iron</keyword>
<feature type="domain" description="Cytochrome oxidase subunit II transmembrane region profile" evidence="29">
    <location>
        <begin position="1"/>
        <end position="94"/>
    </location>
</feature>
<dbReference type="SUPFAM" id="SSF81442">
    <property type="entry name" value="Cytochrome c oxidase subunit I-like"/>
    <property type="match status" value="1"/>
</dbReference>
<evidence type="ECO:0000256" key="22">
    <source>
        <dbReference type="ARBA" id="ARBA00032715"/>
    </source>
</evidence>